<dbReference type="RefSeq" id="WP_002464210.1">
    <property type="nucleotide sequence ID" value="NZ_AEUN01000432.1"/>
</dbReference>
<dbReference type="InterPro" id="IPR015421">
    <property type="entry name" value="PyrdxlP-dep_Trfase_major"/>
</dbReference>
<evidence type="ECO:0000256" key="4">
    <source>
        <dbReference type="ARBA" id="ARBA00022898"/>
    </source>
</evidence>
<dbReference type="InterPro" id="IPR036633">
    <property type="entry name" value="Prn/Lys/Arg_de-COase_C_sf"/>
</dbReference>
<keyword evidence="5" id="KW-0456">Lyase</keyword>
<evidence type="ECO:0000259" key="6">
    <source>
        <dbReference type="Pfam" id="PF01276"/>
    </source>
</evidence>
<keyword evidence="3" id="KW-0210">Decarboxylase</keyword>
<reference evidence="8 9" key="1">
    <citation type="journal article" date="2012" name="BMC Genomics">
        <title>Comparative genomic analysis of the genus Staphylococcus including Staphylococcus aureus and its newly described sister species Staphylococcus simiae.</title>
        <authorList>
            <person name="Suzuki H."/>
            <person name="Lefebure T."/>
            <person name="Pavinski Bitar P."/>
            <person name="Stanhope M.J."/>
        </authorList>
    </citation>
    <scope>NUCLEOTIDE SEQUENCE [LARGE SCALE GENOMIC DNA]</scope>
    <source>
        <strain evidence="8 9">CCM 7213</strain>
    </source>
</reference>
<dbReference type="GO" id="GO:0016831">
    <property type="term" value="F:carboxy-lyase activity"/>
    <property type="evidence" value="ECO:0007669"/>
    <property type="project" value="UniProtKB-KW"/>
</dbReference>
<dbReference type="PANTHER" id="PTHR43277:SF3">
    <property type="entry name" value="DECARBOXYLASE, PUTATIVE-RELATED"/>
    <property type="match status" value="1"/>
</dbReference>
<feature type="domain" description="Orn/Lys/Arg decarboxylases family 1 pyridoxal-P attachment site" evidence="6">
    <location>
        <begin position="3"/>
        <end position="266"/>
    </location>
</feature>
<dbReference type="InterPro" id="IPR008286">
    <property type="entry name" value="Prn/Lys/Arg_de-COase_C"/>
</dbReference>
<evidence type="ECO:0000256" key="3">
    <source>
        <dbReference type="ARBA" id="ARBA00022793"/>
    </source>
</evidence>
<proteinExistence type="inferred from homology"/>
<comment type="cofactor">
    <cofactor evidence="1">
        <name>pyridoxal 5'-phosphate</name>
        <dbReference type="ChEBI" id="CHEBI:597326"/>
    </cofactor>
</comment>
<accession>G5JJ56</accession>
<dbReference type="SUPFAM" id="SSF53383">
    <property type="entry name" value="PLP-dependent transferases"/>
    <property type="match status" value="1"/>
</dbReference>
<dbReference type="InterPro" id="IPR052357">
    <property type="entry name" value="Orn_Lys_Arg_decarboxylase-I"/>
</dbReference>
<dbReference type="PANTHER" id="PTHR43277">
    <property type="entry name" value="ARGININE DECARBOXYLASE"/>
    <property type="match status" value="1"/>
</dbReference>
<dbReference type="SUPFAM" id="SSF55904">
    <property type="entry name" value="Ornithine decarboxylase C-terminal domain"/>
    <property type="match status" value="1"/>
</dbReference>
<protein>
    <submittedName>
        <fullName evidence="8">Orn/Lys/Arg decarboxylase family protein</fullName>
    </submittedName>
</protein>
<keyword evidence="4" id="KW-0663">Pyridoxal phosphate</keyword>
<evidence type="ECO:0000256" key="1">
    <source>
        <dbReference type="ARBA" id="ARBA00001933"/>
    </source>
</evidence>
<dbReference type="Proteomes" id="UP000005413">
    <property type="component" value="Unassembled WGS sequence"/>
</dbReference>
<dbReference type="OrthoDB" id="9815233at2"/>
<organism evidence="8 9">
    <name type="scientific">Staphylococcus simiae CCM 7213 = CCUG 51256</name>
    <dbReference type="NCBI Taxonomy" id="911238"/>
    <lineage>
        <taxon>Bacteria</taxon>
        <taxon>Bacillati</taxon>
        <taxon>Bacillota</taxon>
        <taxon>Bacilli</taxon>
        <taxon>Bacillales</taxon>
        <taxon>Staphylococcaceae</taxon>
        <taxon>Staphylococcus</taxon>
    </lineage>
</organism>
<sequence>MKTPIIEKLNKLNDLNAISLHVPGHKNMTIGHLEALNISMDKTEITGLDDLHHPEDIILQSMNLVKKHEDYTAHLLVNGTTSGILSVIQAFNKEKGRVLLMRNSHKSVLHALDISNQFGQFTEMIQSSTSLHYQQPLFNNLDKQKNKLAVLTYPNYYGETYDVSEKINELHNKHIPVLVDEAHGAHFGLQGFPQSSLNCRADYVVQSYHKTLPALTMGSMLFIHKDAPLRNEIIKYLNYFQTSSPSYLIMASLESAHQFYNEYDEKIFFIKRNMLIKQLKRMEFKVIQVDDPLKLLIRYQGATGEDIQAWLEAQHIYVELADEYQVLLVLPLWHNNDSYPFNDLLHRIAKIQLPQKKWKLKGNFASPKLLTDSGEYKPFESDKTTWLDFTKANGRIVAQHIVPYPPGIPTIIKGETITENMIELLEDYYKSGLTIEGMENNKILVEDE</sequence>
<evidence type="ECO:0000259" key="7">
    <source>
        <dbReference type="Pfam" id="PF03711"/>
    </source>
</evidence>
<keyword evidence="9" id="KW-1185">Reference proteome</keyword>
<evidence type="ECO:0000313" key="9">
    <source>
        <dbReference type="Proteomes" id="UP000005413"/>
    </source>
</evidence>
<evidence type="ECO:0000256" key="5">
    <source>
        <dbReference type="ARBA" id="ARBA00023239"/>
    </source>
</evidence>
<dbReference type="Pfam" id="PF01276">
    <property type="entry name" value="OKR_DC_1"/>
    <property type="match status" value="1"/>
</dbReference>
<dbReference type="InterPro" id="IPR000310">
    <property type="entry name" value="Orn/Lys/Arg_deCO2ase_major_dom"/>
</dbReference>
<dbReference type="Gene3D" id="3.90.105.10">
    <property type="entry name" value="Molybdopterin biosynthesis moea protein, domain 2"/>
    <property type="match status" value="1"/>
</dbReference>
<dbReference type="EMBL" id="AEUN01000432">
    <property type="protein sequence ID" value="EHJ07798.1"/>
    <property type="molecule type" value="Genomic_DNA"/>
</dbReference>
<gene>
    <name evidence="8" type="ORF">SS7213T_07523</name>
</gene>
<dbReference type="Pfam" id="PF03711">
    <property type="entry name" value="OKR_DC_1_C"/>
    <property type="match status" value="1"/>
</dbReference>
<evidence type="ECO:0000313" key="8">
    <source>
        <dbReference type="EMBL" id="EHJ07798.1"/>
    </source>
</evidence>
<name>G5JJ56_9STAP</name>
<dbReference type="AlphaFoldDB" id="G5JJ56"/>
<comment type="similarity">
    <text evidence="2">Belongs to the Orn/Lys/Arg decarboxylase class-I family.</text>
</comment>
<evidence type="ECO:0000256" key="2">
    <source>
        <dbReference type="ARBA" id="ARBA00010671"/>
    </source>
</evidence>
<dbReference type="Gene3D" id="3.40.640.10">
    <property type="entry name" value="Type I PLP-dependent aspartate aminotransferase-like (Major domain)"/>
    <property type="match status" value="1"/>
</dbReference>
<comment type="caution">
    <text evidence="8">The sequence shown here is derived from an EMBL/GenBank/DDBJ whole genome shotgun (WGS) entry which is preliminary data.</text>
</comment>
<dbReference type="PATRIC" id="fig|911238.3.peg.1297"/>
<dbReference type="InterPro" id="IPR015424">
    <property type="entry name" value="PyrdxlP-dep_Trfase"/>
</dbReference>
<feature type="domain" description="Orn/Lys/Arg decarboxylase C-terminal" evidence="7">
    <location>
        <begin position="376"/>
        <end position="426"/>
    </location>
</feature>